<dbReference type="FunFam" id="2.60.40.10:FF:001473">
    <property type="entry name" value="Jitterbug, isoform C"/>
    <property type="match status" value="1"/>
</dbReference>
<feature type="compositionally biased region" description="Basic and acidic residues" evidence="5">
    <location>
        <begin position="710"/>
        <end position="720"/>
    </location>
</feature>
<feature type="compositionally biased region" description="Polar residues" evidence="5">
    <location>
        <begin position="652"/>
        <end position="673"/>
    </location>
</feature>
<evidence type="ECO:0000256" key="5">
    <source>
        <dbReference type="SAM" id="MobiDB-lite"/>
    </source>
</evidence>
<dbReference type="InterPro" id="IPR001298">
    <property type="entry name" value="Filamin/ABP280_rpt"/>
</dbReference>
<dbReference type="SUPFAM" id="SSF81296">
    <property type="entry name" value="E set domains"/>
    <property type="match status" value="9"/>
</dbReference>
<feature type="repeat" description="Filamin" evidence="4">
    <location>
        <begin position="1256"/>
        <end position="1349"/>
    </location>
</feature>
<dbReference type="CDD" id="cd21227">
    <property type="entry name" value="CH_jitterbug-like_rpt1"/>
    <property type="match status" value="1"/>
</dbReference>
<dbReference type="PANTHER" id="PTHR38537">
    <property type="entry name" value="JITTERBUG, ISOFORM N"/>
    <property type="match status" value="1"/>
</dbReference>
<feature type="region of interest" description="Disordered" evidence="5">
    <location>
        <begin position="645"/>
        <end position="673"/>
    </location>
</feature>
<sequence>MTSEEPLRISQVGLAARSPEGHAAKGMAIKGHEDLWVEIQANTFRNWVNENLRGSGLGHVADLAQDLQDGTRLCALVEALQKRPLRGWVRRPGNRHQHLENVSCALKAVEADGVKLVNIGNVDIVNGNLKLILGLIWSLIVRYQIGRSKFPPKKLMLAWLRAALPECRVDNFTSDWNSGLALSALLDYCKPGLFPHWKVLDPSDRVENCRTAMEIARREFSIPMVLEPEYLASPYLDELSGMTYLSYFMKENSPGFHATLRWVNNQIPQAPVRNFTRDWNDGRALCTLVKSMGGPVPGFKDMAFDPDSWESNLNAGIQGGKRLGVEPILRAKDMANKEVEHLGVMAYAANFQWVRPRSKPGDRIVASADSHHTRVDQQTHFKIEFLEDDIDPREVSVEVVGPGGSKVDCRLNLGPRGGPGTFIPVRVGMHKVIIKHEGEAVKGSPIHYRAMPELTSIEHTGMEPCAVGSIVEVLINSNGTNTNEISVVARSPTGRELDCPVHENRGVHSATFQPDEAGEWTIGVMHGGQHIQGGPFTCFVFDPNGIKLENMDGAQPHAPFSFVLDTTATGGLGDVELDIVHERRTIPHHVEHLGASLYRVTLNTGRAGKYRVYVYFNGQDVRGSPFPLRVGTQRSREKERIRANLEEREQLKSPQLVESATSPTFKLSSPSPDLDLYQSSSAYKTDAFESDYKSSSNKYDSKYRTTDYVDSGRYKSDYDSKYNSSSKFKSDYVTESRQTSSLETGLSRAHITDSLLNGRSSPYRHSPSPVPSPSPSPSPSPALYRASSPLRASPASPSLLSPSYHLNGVSEKRTENTRVSSILSQRRGSWDNRDVAYKSQQQSSTGILEDKYSSSNLITREQQQSSGLSKRVVTQHQVDHVNAKRMASPLPSPHPDDLDAPVHGDALRLVSVHRTAHFTVDTSFDGHPAADPSQVVVEILSPSRRSVPVRLSRGARRELLEATFTANEVGEHVVDVHVRGEQVRGAPFRTHAYNARAIQVGRIPNGVLGQPVEFEIDGSGAGSGNLEILVNGGHVTSSVRTLGNQRFRASFVPHELLTHVVEMKFNGETVPGSPWQVAVMAGPKMSVLGEAVRLVAAGTTAAFELSALGFKRSDIDVHIMSPSKRPLSARLMEEGGGMFRIEFTPTEVGSHLVEVSLAGEKLAAGPLVAKVYNSSLIRVTEVGSGVVGQPCQFRVDASQAGEGQLEISINEGEVPNHVQVVGGGRCLVSFTPEQTKPHLIDIKFNGETVAGCPFVCAVSDTSRVSLTLRNLELVPVDEVARFHMAVDGSGSAELAVSVRGPTAELPVKVTGNVHSGFTAEFTPRDVGAHSITVEYNGHPVSGTPFVAKAYDAKRVLVGPLPQGAVGKTLQFMVDASEAGEGNLEITISARGHNIPTQVHPQGNARFAVSFVPIEPTDHVISINFNKEPVPGSPFLARVAGDSPHHITVSGPSLSSAAVGKTSYFTMNNVGGSVEDIEVNVEGRNSPYRMRRY</sequence>
<feature type="region of interest" description="Disordered" evidence="5">
    <location>
        <begin position="710"/>
        <end position="848"/>
    </location>
</feature>
<dbReference type="Proteomes" id="UP000504606">
    <property type="component" value="Unplaced"/>
</dbReference>
<keyword evidence="7" id="KW-1185">Reference proteome</keyword>
<feature type="repeat" description="Filamin" evidence="4">
    <location>
        <begin position="461"/>
        <end position="540"/>
    </location>
</feature>
<evidence type="ECO:0000256" key="2">
    <source>
        <dbReference type="ARBA" id="ARBA00022737"/>
    </source>
</evidence>
<feature type="compositionally biased region" description="Polar residues" evidence="5">
    <location>
        <begin position="817"/>
        <end position="827"/>
    </location>
</feature>
<dbReference type="CTD" id="43997"/>
<dbReference type="RefSeq" id="XP_026276860.2">
    <property type="nucleotide sequence ID" value="XM_026421075.2"/>
</dbReference>
<dbReference type="GO" id="GO:0030036">
    <property type="term" value="P:actin cytoskeleton organization"/>
    <property type="evidence" value="ECO:0007669"/>
    <property type="project" value="InterPro"/>
</dbReference>
<dbReference type="Pfam" id="PF00307">
    <property type="entry name" value="CH"/>
    <property type="match status" value="3"/>
</dbReference>
<dbReference type="Gene3D" id="1.10.418.10">
    <property type="entry name" value="Calponin-like domain"/>
    <property type="match status" value="3"/>
</dbReference>
<dbReference type="PANTHER" id="PTHR38537:SF13">
    <property type="entry name" value="JITTERBUG, ISOFORM N"/>
    <property type="match status" value="1"/>
</dbReference>
<dbReference type="PROSITE" id="PS50194">
    <property type="entry name" value="FILAMIN_REPEAT"/>
    <property type="match status" value="9"/>
</dbReference>
<evidence type="ECO:0000256" key="1">
    <source>
        <dbReference type="ARBA" id="ARBA00009238"/>
    </source>
</evidence>
<dbReference type="SUPFAM" id="SSF47576">
    <property type="entry name" value="Calponin-homology domain, CH-domain"/>
    <property type="match status" value="2"/>
</dbReference>
<dbReference type="PROSITE" id="PS50021">
    <property type="entry name" value="CH"/>
    <property type="match status" value="2"/>
</dbReference>
<name>A0A6J1SC88_FRAOC</name>
<dbReference type="Pfam" id="PF00630">
    <property type="entry name" value="Filamin"/>
    <property type="match status" value="9"/>
</dbReference>
<dbReference type="InterPro" id="IPR001715">
    <property type="entry name" value="CH_dom"/>
</dbReference>
<feature type="domain" description="Calponin-homology (CH)" evidence="6">
    <location>
        <begin position="150"/>
        <end position="253"/>
    </location>
</feature>
<dbReference type="FunFam" id="1.10.418.10:FF:000078">
    <property type="entry name" value="Putative Filamin-A"/>
    <property type="match status" value="1"/>
</dbReference>
<evidence type="ECO:0000256" key="3">
    <source>
        <dbReference type="ARBA" id="ARBA00023203"/>
    </source>
</evidence>
<keyword evidence="3" id="KW-0009">Actin-binding</keyword>
<dbReference type="InterPro" id="IPR017868">
    <property type="entry name" value="Filamin/ABP280_repeat-like"/>
</dbReference>
<dbReference type="Gene3D" id="2.60.40.10">
    <property type="entry name" value="Immunoglobulins"/>
    <property type="match status" value="9"/>
</dbReference>
<dbReference type="InterPro" id="IPR013783">
    <property type="entry name" value="Ig-like_fold"/>
</dbReference>
<feature type="compositionally biased region" description="Low complexity" evidence="5">
    <location>
        <begin position="781"/>
        <end position="803"/>
    </location>
</feature>
<feature type="repeat" description="Filamin" evidence="4">
    <location>
        <begin position="976"/>
        <end position="1079"/>
    </location>
</feature>
<evidence type="ECO:0000256" key="4">
    <source>
        <dbReference type="PROSITE-ProRule" id="PRU00087"/>
    </source>
</evidence>
<dbReference type="KEGG" id="foc:113205442"/>
<dbReference type="GeneID" id="113205442"/>
<feature type="compositionally biased region" description="Pro residues" evidence="5">
    <location>
        <begin position="768"/>
        <end position="780"/>
    </location>
</feature>
<dbReference type="PROSITE" id="PS00019">
    <property type="entry name" value="ACTININ_1"/>
    <property type="match status" value="1"/>
</dbReference>
<dbReference type="SMART" id="SM00557">
    <property type="entry name" value="IG_FLMN"/>
    <property type="match status" value="9"/>
</dbReference>
<evidence type="ECO:0000259" key="6">
    <source>
        <dbReference type="PROSITE" id="PS50021"/>
    </source>
</evidence>
<feature type="compositionally biased region" description="Polar residues" evidence="5">
    <location>
        <begin position="735"/>
        <end position="744"/>
    </location>
</feature>
<dbReference type="SMART" id="SM00033">
    <property type="entry name" value="CH"/>
    <property type="match status" value="3"/>
</dbReference>
<organism evidence="7 8">
    <name type="scientific">Frankliniella occidentalis</name>
    <name type="common">Western flower thrips</name>
    <name type="synonym">Euthrips occidentalis</name>
    <dbReference type="NCBI Taxonomy" id="133901"/>
    <lineage>
        <taxon>Eukaryota</taxon>
        <taxon>Metazoa</taxon>
        <taxon>Ecdysozoa</taxon>
        <taxon>Arthropoda</taxon>
        <taxon>Hexapoda</taxon>
        <taxon>Insecta</taxon>
        <taxon>Pterygota</taxon>
        <taxon>Neoptera</taxon>
        <taxon>Paraneoptera</taxon>
        <taxon>Thysanoptera</taxon>
        <taxon>Terebrantia</taxon>
        <taxon>Thripoidea</taxon>
        <taxon>Thripidae</taxon>
        <taxon>Frankliniella</taxon>
    </lineage>
</organism>
<dbReference type="CDD" id="cd21185">
    <property type="entry name" value="CH_jitterbug-like_rpt3"/>
    <property type="match status" value="1"/>
</dbReference>
<feature type="repeat" description="Filamin" evidence="4">
    <location>
        <begin position="545"/>
        <end position="630"/>
    </location>
</feature>
<feature type="repeat" description="Filamin" evidence="4">
    <location>
        <begin position="892"/>
        <end position="975"/>
    </location>
</feature>
<dbReference type="FunFam" id="1.10.418.10:FF:000068">
    <property type="entry name" value="Putative Filamin-A"/>
    <property type="match status" value="1"/>
</dbReference>
<dbReference type="InterPro" id="IPR036872">
    <property type="entry name" value="CH_dom_sf"/>
</dbReference>
<proteinExistence type="inferred from homology"/>
<feature type="repeat" description="Filamin" evidence="4">
    <location>
        <begin position="1169"/>
        <end position="1258"/>
    </location>
</feature>
<comment type="similarity">
    <text evidence="1">Belongs to the filamin family.</text>
</comment>
<protein>
    <submittedName>
        <fullName evidence="8">Filamin-A</fullName>
    </submittedName>
</protein>
<feature type="repeat" description="Filamin" evidence="4">
    <location>
        <begin position="1346"/>
        <end position="1438"/>
    </location>
</feature>
<dbReference type="InterPro" id="IPR044801">
    <property type="entry name" value="Filamin"/>
</dbReference>
<keyword evidence="2" id="KW-0677">Repeat</keyword>
<feature type="domain" description="Calponin-homology (CH)" evidence="6">
    <location>
        <begin position="38"/>
        <end position="144"/>
    </location>
</feature>
<dbReference type="CDD" id="cd21229">
    <property type="entry name" value="CH_jitterbug-like_rpt2"/>
    <property type="match status" value="1"/>
</dbReference>
<reference evidence="8" key="1">
    <citation type="submission" date="2025-08" db="UniProtKB">
        <authorList>
            <consortium name="RefSeq"/>
        </authorList>
    </citation>
    <scope>IDENTIFICATION</scope>
    <source>
        <tissue evidence="8">Whole organism</tissue>
    </source>
</reference>
<evidence type="ECO:0000313" key="7">
    <source>
        <dbReference type="Proteomes" id="UP000504606"/>
    </source>
</evidence>
<accession>A0A6J1SC88</accession>
<feature type="repeat" description="Filamin" evidence="4">
    <location>
        <begin position="355"/>
        <end position="450"/>
    </location>
</feature>
<dbReference type="OrthoDB" id="18740at2759"/>
<dbReference type="InterPro" id="IPR001589">
    <property type="entry name" value="Actinin_actin-bd_CS"/>
</dbReference>
<feature type="repeat" description="Filamin" evidence="4">
    <location>
        <begin position="1077"/>
        <end position="1171"/>
    </location>
</feature>
<gene>
    <name evidence="8" type="primary">LOC113205442</name>
</gene>
<dbReference type="InterPro" id="IPR014756">
    <property type="entry name" value="Ig_E-set"/>
</dbReference>
<evidence type="ECO:0000313" key="8">
    <source>
        <dbReference type="RefSeq" id="XP_026276860.2"/>
    </source>
</evidence>
<dbReference type="GO" id="GO:0051015">
    <property type="term" value="F:actin filament binding"/>
    <property type="evidence" value="ECO:0007669"/>
    <property type="project" value="InterPro"/>
</dbReference>